<evidence type="ECO:0000313" key="1">
    <source>
        <dbReference type="EMBL" id="HIQ65014.1"/>
    </source>
</evidence>
<sequence length="199" mass="23736">MKNNTIEIHIQNSQDISSFYRKLPFWKRFLNRKTMHLSISPKINSVFKRELESIEHAFNLKDKDERLRYVFEETCDYIDRNYVNLNFCEFQDGKCACQRAGKEKAIINGCCGTCEYLGDHGCTIKSLACKIFFCHYIKKKKKVFRLNDIKIAKYFFTPAQKVIANYNFFKTEEENLKALKKNSLLYFAFVDKEYKVKRF</sequence>
<dbReference type="AlphaFoldDB" id="A0A9D1CLP5"/>
<reference evidence="1" key="2">
    <citation type="journal article" date="2021" name="PeerJ">
        <title>Extensive microbial diversity within the chicken gut microbiome revealed by metagenomics and culture.</title>
        <authorList>
            <person name="Gilroy R."/>
            <person name="Ravi A."/>
            <person name="Getino M."/>
            <person name="Pursley I."/>
            <person name="Horton D.L."/>
            <person name="Alikhan N.F."/>
            <person name="Baker D."/>
            <person name="Gharbi K."/>
            <person name="Hall N."/>
            <person name="Watson M."/>
            <person name="Adriaenssens E.M."/>
            <person name="Foster-Nyarko E."/>
            <person name="Jarju S."/>
            <person name="Secka A."/>
            <person name="Antonio M."/>
            <person name="Oren A."/>
            <person name="Chaudhuri R.R."/>
            <person name="La Ragione R."/>
            <person name="Hildebrand F."/>
            <person name="Pallen M.J."/>
        </authorList>
    </citation>
    <scope>NUCLEOTIDE SEQUENCE</scope>
    <source>
        <strain evidence="1">CHK165-10780</strain>
    </source>
</reference>
<accession>A0A9D1CLP5</accession>
<gene>
    <name evidence="1" type="ORF">IAC85_04660</name>
</gene>
<protein>
    <submittedName>
        <fullName evidence="1">Uncharacterized protein</fullName>
    </submittedName>
</protein>
<proteinExistence type="predicted"/>
<reference evidence="1" key="1">
    <citation type="submission" date="2020-10" db="EMBL/GenBank/DDBJ databases">
        <authorList>
            <person name="Gilroy R."/>
        </authorList>
    </citation>
    <scope>NUCLEOTIDE SEQUENCE</scope>
    <source>
        <strain evidence="1">CHK165-10780</strain>
    </source>
</reference>
<dbReference type="EMBL" id="DVFU01000093">
    <property type="protein sequence ID" value="HIQ65014.1"/>
    <property type="molecule type" value="Genomic_DNA"/>
</dbReference>
<dbReference type="Proteomes" id="UP000886725">
    <property type="component" value="Unassembled WGS sequence"/>
</dbReference>
<evidence type="ECO:0000313" key="2">
    <source>
        <dbReference type="Proteomes" id="UP000886725"/>
    </source>
</evidence>
<organism evidence="1 2">
    <name type="scientific">Candidatus Faecenecus gallistercoris</name>
    <dbReference type="NCBI Taxonomy" id="2840793"/>
    <lineage>
        <taxon>Bacteria</taxon>
        <taxon>Bacillati</taxon>
        <taxon>Bacillota</taxon>
        <taxon>Bacillota incertae sedis</taxon>
        <taxon>Candidatus Faecenecus</taxon>
    </lineage>
</organism>
<comment type="caution">
    <text evidence="1">The sequence shown here is derived from an EMBL/GenBank/DDBJ whole genome shotgun (WGS) entry which is preliminary data.</text>
</comment>
<name>A0A9D1CLP5_9FIRM</name>